<name>A0A2P2NI97_RHIMU</name>
<reference evidence="1" key="1">
    <citation type="submission" date="2018-02" db="EMBL/GenBank/DDBJ databases">
        <title>Rhizophora mucronata_Transcriptome.</title>
        <authorList>
            <person name="Meera S.P."/>
            <person name="Sreeshan A."/>
            <person name="Augustine A."/>
        </authorList>
    </citation>
    <scope>NUCLEOTIDE SEQUENCE</scope>
    <source>
        <tissue evidence="1">Leaf</tissue>
    </source>
</reference>
<dbReference type="EMBL" id="GGEC01061728">
    <property type="protein sequence ID" value="MBX42212.1"/>
    <property type="molecule type" value="Transcribed_RNA"/>
</dbReference>
<proteinExistence type="predicted"/>
<accession>A0A2P2NI97</accession>
<protein>
    <submittedName>
        <fullName evidence="1">Uncharacterized protein</fullName>
    </submittedName>
</protein>
<evidence type="ECO:0000313" key="1">
    <source>
        <dbReference type="EMBL" id="MBX42212.1"/>
    </source>
</evidence>
<organism evidence="1">
    <name type="scientific">Rhizophora mucronata</name>
    <name type="common">Asiatic mangrove</name>
    <dbReference type="NCBI Taxonomy" id="61149"/>
    <lineage>
        <taxon>Eukaryota</taxon>
        <taxon>Viridiplantae</taxon>
        <taxon>Streptophyta</taxon>
        <taxon>Embryophyta</taxon>
        <taxon>Tracheophyta</taxon>
        <taxon>Spermatophyta</taxon>
        <taxon>Magnoliopsida</taxon>
        <taxon>eudicotyledons</taxon>
        <taxon>Gunneridae</taxon>
        <taxon>Pentapetalae</taxon>
        <taxon>rosids</taxon>
        <taxon>fabids</taxon>
        <taxon>Malpighiales</taxon>
        <taxon>Rhizophoraceae</taxon>
        <taxon>Rhizophora</taxon>
    </lineage>
</organism>
<sequence>MLHEMNNFPFPFPFRLEMWRVHKLHCETCNTIKC</sequence>
<dbReference type="AlphaFoldDB" id="A0A2P2NI97"/>